<evidence type="ECO:0000256" key="1">
    <source>
        <dbReference type="ARBA" id="ARBA00004123"/>
    </source>
</evidence>
<keyword evidence="4" id="KW-0862">Zinc</keyword>
<dbReference type="Pfam" id="PF05225">
    <property type="entry name" value="HTH_psq"/>
    <property type="match status" value="1"/>
</dbReference>
<keyword evidence="5" id="KW-0238">DNA-binding</keyword>
<evidence type="ECO:0000256" key="4">
    <source>
        <dbReference type="ARBA" id="ARBA00022833"/>
    </source>
</evidence>
<evidence type="ECO:0000256" key="5">
    <source>
        <dbReference type="PROSITE-ProRule" id="PRU00320"/>
    </source>
</evidence>
<keyword evidence="5" id="KW-0539">Nucleus</keyword>
<evidence type="ECO:0000259" key="6">
    <source>
        <dbReference type="PROSITE" id="PS50960"/>
    </source>
</evidence>
<evidence type="ECO:0000256" key="2">
    <source>
        <dbReference type="ARBA" id="ARBA00022723"/>
    </source>
</evidence>
<feature type="DNA-binding region" description="H-T-H motif" evidence="5">
    <location>
        <begin position="32"/>
        <end position="52"/>
    </location>
</feature>
<keyword evidence="3" id="KW-0863">Zinc-finger</keyword>
<comment type="subcellular location">
    <subcellularLocation>
        <location evidence="1 5">Nucleus</location>
    </subcellularLocation>
</comment>
<dbReference type="InterPro" id="IPR043145">
    <property type="entry name" value="Znf_ZZ_sf"/>
</dbReference>
<dbReference type="InterPro" id="IPR009057">
    <property type="entry name" value="Homeodomain-like_sf"/>
</dbReference>
<dbReference type="SUPFAM" id="SSF46689">
    <property type="entry name" value="Homeodomain-like"/>
    <property type="match status" value="1"/>
</dbReference>
<evidence type="ECO:0000256" key="3">
    <source>
        <dbReference type="ARBA" id="ARBA00022771"/>
    </source>
</evidence>
<organism evidence="7 8">
    <name type="scientific">Plutella xylostella</name>
    <name type="common">Diamondback moth</name>
    <name type="synonym">Plutella maculipennis</name>
    <dbReference type="NCBI Taxonomy" id="51655"/>
    <lineage>
        <taxon>Eukaryota</taxon>
        <taxon>Metazoa</taxon>
        <taxon>Ecdysozoa</taxon>
        <taxon>Arthropoda</taxon>
        <taxon>Hexapoda</taxon>
        <taxon>Insecta</taxon>
        <taxon>Pterygota</taxon>
        <taxon>Neoptera</taxon>
        <taxon>Endopterygota</taxon>
        <taxon>Lepidoptera</taxon>
        <taxon>Glossata</taxon>
        <taxon>Ditrysia</taxon>
        <taxon>Yponomeutoidea</taxon>
        <taxon>Plutellidae</taxon>
        <taxon>Plutella</taxon>
    </lineage>
</organism>
<dbReference type="Gene3D" id="3.30.60.90">
    <property type="match status" value="1"/>
</dbReference>
<dbReference type="EMBL" id="JAHIBW010000027">
    <property type="protein sequence ID" value="KAG7296995.1"/>
    <property type="molecule type" value="Genomic_DNA"/>
</dbReference>
<protein>
    <recommendedName>
        <fullName evidence="6">HTH psq-type domain-containing protein</fullName>
    </recommendedName>
</protein>
<proteinExistence type="predicted"/>
<sequence length="413" mass="46672">MVRHYKRKTVTKYCKEHLLKALEDIRNKKLNYSQAAKVYGIPTSTLVSRIRRRLKKSLNDEEQAEVSASSALVPLGSKPGSKKREPPEIKTYKNNYFLKKYGPPLVIPPVAPSGLTCSACSYSIVGRVYACVQCAGVRVCAACERDTHRAHAVLRLPSERVYNIVRDVFVSLQREFNSILKLLDEDNEKSTFKDILKDPTPSNATLDTSAPAPVLPDEPMVEYLIEKDTHEELDIKPELDPLFEIPETSVTLEATHGCSSPEIKLEGVPLVEYLLDDHIEEQHKEPTPKRIAKKYKSVVRKKVHKSRLFESENILKKCEKSNVNNTVVSNDKEIVIKMNKPAETLLNVERASPTDWCPQEMKDPPEGASVDSSSYVIVRNSTHNFCQKVPRLNQPTSMTTNLKKSINYRDTPS</sequence>
<name>A0ABQ7PVJ4_PLUXY</name>
<keyword evidence="2" id="KW-0479">Metal-binding</keyword>
<accession>A0ABQ7PVJ4</accession>
<comment type="caution">
    <text evidence="7">The sequence shown here is derived from an EMBL/GenBank/DDBJ whole genome shotgun (WGS) entry which is preliminary data.</text>
</comment>
<gene>
    <name evidence="7" type="ORF">JYU34_019914</name>
</gene>
<dbReference type="Proteomes" id="UP000823941">
    <property type="component" value="Chromosome 27"/>
</dbReference>
<dbReference type="PROSITE" id="PS50960">
    <property type="entry name" value="HTH_PSQ"/>
    <property type="match status" value="1"/>
</dbReference>
<evidence type="ECO:0000313" key="8">
    <source>
        <dbReference type="Proteomes" id="UP000823941"/>
    </source>
</evidence>
<dbReference type="SUPFAM" id="SSF57850">
    <property type="entry name" value="RING/U-box"/>
    <property type="match status" value="1"/>
</dbReference>
<reference evidence="7 8" key="1">
    <citation type="submission" date="2021-06" db="EMBL/GenBank/DDBJ databases">
        <title>A haploid diamondback moth (Plutella xylostella L.) genome assembly resolves 31 chromosomes and identifies a diamide resistance mutation.</title>
        <authorList>
            <person name="Ward C.M."/>
            <person name="Perry K.D."/>
            <person name="Baker G."/>
            <person name="Powis K."/>
            <person name="Heckel D.G."/>
            <person name="Baxter S.W."/>
        </authorList>
    </citation>
    <scope>NUCLEOTIDE SEQUENCE [LARGE SCALE GENOMIC DNA]</scope>
    <source>
        <strain evidence="7 8">LV</strain>
        <tissue evidence="7">Single pupa</tissue>
    </source>
</reference>
<feature type="domain" description="HTH psq-type" evidence="6">
    <location>
        <begin position="1"/>
        <end position="56"/>
    </location>
</feature>
<dbReference type="InterPro" id="IPR007889">
    <property type="entry name" value="HTH_Psq"/>
</dbReference>
<evidence type="ECO:0000313" key="7">
    <source>
        <dbReference type="EMBL" id="KAG7296995.1"/>
    </source>
</evidence>
<keyword evidence="8" id="KW-1185">Reference proteome</keyword>
<dbReference type="Gene3D" id="1.10.10.60">
    <property type="entry name" value="Homeodomain-like"/>
    <property type="match status" value="1"/>
</dbReference>